<dbReference type="Pfam" id="PF01418">
    <property type="entry name" value="HTH_6"/>
    <property type="match status" value="1"/>
</dbReference>
<dbReference type="InterPro" id="IPR000281">
    <property type="entry name" value="HTH_RpiR"/>
</dbReference>
<keyword evidence="2" id="KW-0238">DNA-binding</keyword>
<dbReference type="EMBL" id="QXRZ01000002">
    <property type="protein sequence ID" value="RIL43997.1"/>
    <property type="molecule type" value="Genomic_DNA"/>
</dbReference>
<protein>
    <submittedName>
        <fullName evidence="4">MurR/RpiR family transcriptional regulator</fullName>
    </submittedName>
</protein>
<dbReference type="PROSITE" id="PS51464">
    <property type="entry name" value="SIS"/>
    <property type="match status" value="1"/>
</dbReference>
<evidence type="ECO:0000256" key="2">
    <source>
        <dbReference type="ARBA" id="ARBA00023125"/>
    </source>
</evidence>
<comment type="caution">
    <text evidence="4">The sequence shown here is derived from an EMBL/GenBank/DDBJ whole genome shotgun (WGS) entry which is preliminary data.</text>
</comment>
<name>A0A0D0SPX8_STAGA</name>
<dbReference type="OrthoDB" id="6590756at2"/>
<dbReference type="GO" id="GO:0097367">
    <property type="term" value="F:carbohydrate derivative binding"/>
    <property type="evidence" value="ECO:0007669"/>
    <property type="project" value="InterPro"/>
</dbReference>
<dbReference type="PANTHER" id="PTHR30514">
    <property type="entry name" value="GLUCOKINASE"/>
    <property type="match status" value="1"/>
</dbReference>
<dbReference type="Proteomes" id="UP000283576">
    <property type="component" value="Unassembled WGS sequence"/>
</dbReference>
<keyword evidence="1" id="KW-0805">Transcription regulation</keyword>
<dbReference type="RefSeq" id="WP_042739352.1">
    <property type="nucleotide sequence ID" value="NZ_BKAX01000004.1"/>
</dbReference>
<dbReference type="Pfam" id="PF01380">
    <property type="entry name" value="SIS"/>
    <property type="match status" value="1"/>
</dbReference>
<evidence type="ECO:0000256" key="1">
    <source>
        <dbReference type="ARBA" id="ARBA00023015"/>
    </source>
</evidence>
<reference evidence="4 5" key="1">
    <citation type="journal article" date="2016" name="Front. Microbiol.">
        <title>Comprehensive Phylogenetic Analysis of Bovine Non-aureus Staphylococci Species Based on Whole-Genome Sequencing.</title>
        <authorList>
            <person name="Naushad S."/>
            <person name="Barkema H.W."/>
            <person name="Luby C."/>
            <person name="Condas L.A."/>
            <person name="Nobrega D.B."/>
            <person name="Carson D.A."/>
            <person name="De Buck J."/>
        </authorList>
    </citation>
    <scope>NUCLEOTIDE SEQUENCE [LARGE SCALE GENOMIC DNA]</scope>
    <source>
        <strain evidence="4 5">SNUC 1388</strain>
    </source>
</reference>
<dbReference type="CDD" id="cd05013">
    <property type="entry name" value="SIS_RpiR"/>
    <property type="match status" value="1"/>
</dbReference>
<dbReference type="PANTHER" id="PTHR30514:SF1">
    <property type="entry name" value="HTH-TYPE TRANSCRIPTIONAL REGULATOR HEXR-RELATED"/>
    <property type="match status" value="1"/>
</dbReference>
<dbReference type="InterPro" id="IPR009057">
    <property type="entry name" value="Homeodomain-like_sf"/>
</dbReference>
<dbReference type="GeneID" id="93844403"/>
<dbReference type="GO" id="GO:1901135">
    <property type="term" value="P:carbohydrate derivative metabolic process"/>
    <property type="evidence" value="ECO:0007669"/>
    <property type="project" value="InterPro"/>
</dbReference>
<dbReference type="Gene3D" id="1.10.10.10">
    <property type="entry name" value="Winged helix-like DNA-binding domain superfamily/Winged helix DNA-binding domain"/>
    <property type="match status" value="1"/>
</dbReference>
<gene>
    <name evidence="4" type="ORF">BUZ01_05035</name>
</gene>
<proteinExistence type="predicted"/>
<keyword evidence="3" id="KW-0804">Transcription</keyword>
<dbReference type="InterPro" id="IPR001347">
    <property type="entry name" value="SIS_dom"/>
</dbReference>
<accession>A0A0D0SPX8</accession>
<dbReference type="SUPFAM" id="SSF53697">
    <property type="entry name" value="SIS domain"/>
    <property type="match status" value="1"/>
</dbReference>
<dbReference type="AlphaFoldDB" id="A0A0D0SPX8"/>
<dbReference type="PROSITE" id="PS51071">
    <property type="entry name" value="HTH_RPIR"/>
    <property type="match status" value="1"/>
</dbReference>
<evidence type="ECO:0000313" key="4">
    <source>
        <dbReference type="EMBL" id="RIL43997.1"/>
    </source>
</evidence>
<dbReference type="GO" id="GO:0003677">
    <property type="term" value="F:DNA binding"/>
    <property type="evidence" value="ECO:0007669"/>
    <property type="project" value="UniProtKB-KW"/>
</dbReference>
<dbReference type="InterPro" id="IPR036388">
    <property type="entry name" value="WH-like_DNA-bd_sf"/>
</dbReference>
<dbReference type="InterPro" id="IPR035472">
    <property type="entry name" value="RpiR-like_SIS"/>
</dbReference>
<evidence type="ECO:0000256" key="3">
    <source>
        <dbReference type="ARBA" id="ARBA00023163"/>
    </source>
</evidence>
<dbReference type="SUPFAM" id="SSF46689">
    <property type="entry name" value="Homeodomain-like"/>
    <property type="match status" value="1"/>
</dbReference>
<evidence type="ECO:0000313" key="5">
    <source>
        <dbReference type="Proteomes" id="UP000283576"/>
    </source>
</evidence>
<sequence length="256" mass="29829">MFLDERINSNFNKLNDNDLHIAQYINTHIEACKSMKIQELAQATHASNATIHRFARKLGFDGYSDFKSYLKFESEQTHALTTDSIDNFKQEITNTFNYLDRIDFKLVTNKINQADTIYLYGTGLAQMNVAQEAQRILLTVHKNIIVLHDPHEFKMILNKTTSKDLFFIISLSGESKQLEGITNLLRLRHHYFISITNLKDNSLAQKANYNIYVSSNTFFLQDGTDYSSFISYHIFFETLLRKYNERIENGELQIQI</sequence>
<dbReference type="InterPro" id="IPR047640">
    <property type="entry name" value="RpiR-like"/>
</dbReference>
<dbReference type="InterPro" id="IPR046348">
    <property type="entry name" value="SIS_dom_sf"/>
</dbReference>
<dbReference type="Gene3D" id="3.40.50.10490">
    <property type="entry name" value="Glucose-6-phosphate isomerase like protein, domain 1"/>
    <property type="match status" value="1"/>
</dbReference>
<organism evidence="4 5">
    <name type="scientific">Staphylococcus gallinarum</name>
    <dbReference type="NCBI Taxonomy" id="1293"/>
    <lineage>
        <taxon>Bacteria</taxon>
        <taxon>Bacillati</taxon>
        <taxon>Bacillota</taxon>
        <taxon>Bacilli</taxon>
        <taxon>Bacillales</taxon>
        <taxon>Staphylococcaceae</taxon>
        <taxon>Staphylococcus</taxon>
    </lineage>
</organism>
<dbReference type="GO" id="GO:0003700">
    <property type="term" value="F:DNA-binding transcription factor activity"/>
    <property type="evidence" value="ECO:0007669"/>
    <property type="project" value="InterPro"/>
</dbReference>